<organism evidence="1 2">
    <name type="scientific">Baudoinia panamericana (strain UAMH 10762)</name>
    <name type="common">Angels' share fungus</name>
    <name type="synonym">Baudoinia compniacensis (strain UAMH 10762)</name>
    <dbReference type="NCBI Taxonomy" id="717646"/>
    <lineage>
        <taxon>Eukaryota</taxon>
        <taxon>Fungi</taxon>
        <taxon>Dikarya</taxon>
        <taxon>Ascomycota</taxon>
        <taxon>Pezizomycotina</taxon>
        <taxon>Dothideomycetes</taxon>
        <taxon>Dothideomycetidae</taxon>
        <taxon>Mycosphaerellales</taxon>
        <taxon>Teratosphaeriaceae</taxon>
        <taxon>Baudoinia</taxon>
    </lineage>
</organism>
<dbReference type="RefSeq" id="XP_007680948.1">
    <property type="nucleotide sequence ID" value="XM_007682758.1"/>
</dbReference>
<dbReference type="HOGENOM" id="CLU_2922257_0_0_1"/>
<dbReference type="GeneID" id="19113708"/>
<sequence length="61" mass="6793">MYFPEGTASIHLTHRSYDSGFMLIPICPAPYGKRRPRAALFAFSGLWSSQEHQVSASGSIY</sequence>
<protein>
    <submittedName>
        <fullName evidence="1">Uncharacterized protein</fullName>
    </submittedName>
</protein>
<name>M2M5L6_BAUPA</name>
<dbReference type="KEGG" id="bcom:BAUCODRAFT_39071"/>
<accession>M2M5L6</accession>
<evidence type="ECO:0000313" key="1">
    <source>
        <dbReference type="EMBL" id="EMC91926.1"/>
    </source>
</evidence>
<reference evidence="1 2" key="1">
    <citation type="journal article" date="2012" name="PLoS Pathog.">
        <title>Diverse lifestyles and strategies of plant pathogenesis encoded in the genomes of eighteen Dothideomycetes fungi.</title>
        <authorList>
            <person name="Ohm R.A."/>
            <person name="Feau N."/>
            <person name="Henrissat B."/>
            <person name="Schoch C.L."/>
            <person name="Horwitz B.A."/>
            <person name="Barry K.W."/>
            <person name="Condon B.J."/>
            <person name="Copeland A.C."/>
            <person name="Dhillon B."/>
            <person name="Glaser F."/>
            <person name="Hesse C.N."/>
            <person name="Kosti I."/>
            <person name="LaButti K."/>
            <person name="Lindquist E.A."/>
            <person name="Lucas S."/>
            <person name="Salamov A.A."/>
            <person name="Bradshaw R.E."/>
            <person name="Ciuffetti L."/>
            <person name="Hamelin R.C."/>
            <person name="Kema G.H.J."/>
            <person name="Lawrence C."/>
            <person name="Scott J.A."/>
            <person name="Spatafora J.W."/>
            <person name="Turgeon B.G."/>
            <person name="de Wit P.J.G.M."/>
            <person name="Zhong S."/>
            <person name="Goodwin S.B."/>
            <person name="Grigoriev I.V."/>
        </authorList>
    </citation>
    <scope>NUCLEOTIDE SEQUENCE [LARGE SCALE GENOMIC DNA]</scope>
    <source>
        <strain evidence="1 2">UAMH 10762</strain>
    </source>
</reference>
<gene>
    <name evidence="1" type="ORF">BAUCODRAFT_39071</name>
</gene>
<dbReference type="EMBL" id="KB445563">
    <property type="protein sequence ID" value="EMC91926.1"/>
    <property type="molecule type" value="Genomic_DNA"/>
</dbReference>
<dbReference type="AlphaFoldDB" id="M2M5L6"/>
<keyword evidence="2" id="KW-1185">Reference proteome</keyword>
<evidence type="ECO:0000313" key="2">
    <source>
        <dbReference type="Proteomes" id="UP000011761"/>
    </source>
</evidence>
<proteinExistence type="predicted"/>
<dbReference type="Proteomes" id="UP000011761">
    <property type="component" value="Unassembled WGS sequence"/>
</dbReference>